<accession>A0A858SSJ6</accession>
<dbReference type="Proteomes" id="UP000503308">
    <property type="component" value="Chromosome"/>
</dbReference>
<gene>
    <name evidence="7" type="ORF">G3256_10980</name>
</gene>
<evidence type="ECO:0000256" key="4">
    <source>
        <dbReference type="ARBA" id="ARBA00022833"/>
    </source>
</evidence>
<keyword evidence="4" id="KW-0862">Zinc</keyword>
<dbReference type="KEGG" id="rpon:G3256_10980"/>
<name>A0A858SSJ6_9RHOB</name>
<keyword evidence="3 7" id="KW-0378">Hydrolase</keyword>
<dbReference type="Gene3D" id="3.20.20.140">
    <property type="entry name" value="Metal-dependent hydrolases"/>
    <property type="match status" value="1"/>
</dbReference>
<feature type="domain" description="Formimidoylglutamate deiminase N-terminal" evidence="6">
    <location>
        <begin position="1"/>
        <end position="40"/>
    </location>
</feature>
<dbReference type="InterPro" id="IPR055156">
    <property type="entry name" value="HutF-like_N"/>
</dbReference>
<dbReference type="RefSeq" id="WP_169640862.1">
    <property type="nucleotide sequence ID" value="NZ_CP048788.1"/>
</dbReference>
<dbReference type="GO" id="GO:0046872">
    <property type="term" value="F:metal ion binding"/>
    <property type="evidence" value="ECO:0007669"/>
    <property type="project" value="UniProtKB-KW"/>
</dbReference>
<dbReference type="EMBL" id="CP048788">
    <property type="protein sequence ID" value="QJF51645.1"/>
    <property type="molecule type" value="Genomic_DNA"/>
</dbReference>
<dbReference type="EC" id="3.5.3.13" evidence="7"/>
<dbReference type="InterPro" id="IPR051607">
    <property type="entry name" value="Metallo-dep_hydrolases"/>
</dbReference>
<evidence type="ECO:0000256" key="1">
    <source>
        <dbReference type="ARBA" id="ARBA00001947"/>
    </source>
</evidence>
<dbReference type="NCBIfam" id="TIGR02022">
    <property type="entry name" value="hutF"/>
    <property type="match status" value="1"/>
</dbReference>
<dbReference type="GO" id="GO:0050416">
    <property type="term" value="F:formimidoylglutamate deiminase activity"/>
    <property type="evidence" value="ECO:0007669"/>
    <property type="project" value="UniProtKB-EC"/>
</dbReference>
<reference evidence="7 8" key="1">
    <citation type="submission" date="2020-02" db="EMBL/GenBank/DDBJ databases">
        <title>Genome sequence of Roseobacter ponti.</title>
        <authorList>
            <person name="Hollensteiner J."/>
            <person name="Schneider D."/>
            <person name="Poehlein A."/>
            <person name="Daniel R."/>
        </authorList>
    </citation>
    <scope>NUCLEOTIDE SEQUENCE [LARGE SCALE GENOMIC DNA]</scope>
    <source>
        <strain evidence="7 8">DSM 106830</strain>
    </source>
</reference>
<dbReference type="InterPro" id="IPR006680">
    <property type="entry name" value="Amidohydro-rel"/>
</dbReference>
<dbReference type="InterPro" id="IPR011059">
    <property type="entry name" value="Metal-dep_hydrolase_composite"/>
</dbReference>
<sequence>MQEIWAEKALLPQGWAEAVLVEAGAEGLISRVTTGAEPRGHRTGILLPAPVNVHSHAFQRAMAGLTERRGPQAGDSFWTWRQLMYRFLDHLNPDQVEAIAAFVQMEMQEAGYAASAEFHYLHHGPGGVPYDAPGEMSERIVAASGQSGIGLCLLPVLYTTGGCDGRLLDGGQRRFGNEFDAFAQLCEDARRALGRLPQDAGFGVAPHSLRAVRPDDLRACADFFPDVPVHMHLAEQRAEVAEVEAALGARPVTWMLDNMPPDPRWCLIHCTQMTPGETTALAATGAVAGLCPITESSLGDGIFDGVRWAGAGGAFAVGSDSNIRISLAEELRTLEYSQRLRDGSRAALATREHSAGRRIFDAVCAGGARAAGRRSGEIAAGHQADLMALDALSVHLWERSGDQITDAWIFAGSDALVTDLWSSGRHMVREGRHIHKDRITTAYLRTMSGLRDIL</sequence>
<feature type="domain" description="Amidohydrolase-related" evidence="5">
    <location>
        <begin position="45"/>
        <end position="425"/>
    </location>
</feature>
<dbReference type="GO" id="GO:0019239">
    <property type="term" value="F:deaminase activity"/>
    <property type="evidence" value="ECO:0007669"/>
    <property type="project" value="TreeGrafter"/>
</dbReference>
<keyword evidence="2" id="KW-0479">Metal-binding</keyword>
<dbReference type="PANTHER" id="PTHR11271">
    <property type="entry name" value="GUANINE DEAMINASE"/>
    <property type="match status" value="1"/>
</dbReference>
<evidence type="ECO:0000313" key="8">
    <source>
        <dbReference type="Proteomes" id="UP000503308"/>
    </source>
</evidence>
<dbReference type="InterPro" id="IPR010252">
    <property type="entry name" value="HutF"/>
</dbReference>
<evidence type="ECO:0000259" key="6">
    <source>
        <dbReference type="Pfam" id="PF22429"/>
    </source>
</evidence>
<dbReference type="Gene3D" id="2.30.40.10">
    <property type="entry name" value="Urease, subunit C, domain 1"/>
    <property type="match status" value="1"/>
</dbReference>
<dbReference type="Pfam" id="PF01979">
    <property type="entry name" value="Amidohydro_1"/>
    <property type="match status" value="1"/>
</dbReference>
<keyword evidence="8" id="KW-1185">Reference proteome</keyword>
<comment type="cofactor">
    <cofactor evidence="1">
        <name>Zn(2+)</name>
        <dbReference type="ChEBI" id="CHEBI:29105"/>
    </cofactor>
</comment>
<dbReference type="GO" id="GO:0005829">
    <property type="term" value="C:cytosol"/>
    <property type="evidence" value="ECO:0007669"/>
    <property type="project" value="TreeGrafter"/>
</dbReference>
<dbReference type="InterPro" id="IPR032466">
    <property type="entry name" value="Metal_Hydrolase"/>
</dbReference>
<dbReference type="AlphaFoldDB" id="A0A858SSJ6"/>
<proteinExistence type="predicted"/>
<dbReference type="SUPFAM" id="SSF51338">
    <property type="entry name" value="Composite domain of metallo-dependent hydrolases"/>
    <property type="match status" value="1"/>
</dbReference>
<dbReference type="NCBIfam" id="NF006684">
    <property type="entry name" value="PRK09229.1-5"/>
    <property type="match status" value="1"/>
</dbReference>
<evidence type="ECO:0000259" key="5">
    <source>
        <dbReference type="Pfam" id="PF01979"/>
    </source>
</evidence>
<evidence type="ECO:0000313" key="7">
    <source>
        <dbReference type="EMBL" id="QJF51645.1"/>
    </source>
</evidence>
<dbReference type="Pfam" id="PF22429">
    <property type="entry name" value="HutF_N"/>
    <property type="match status" value="1"/>
</dbReference>
<dbReference type="SUPFAM" id="SSF51556">
    <property type="entry name" value="Metallo-dependent hydrolases"/>
    <property type="match status" value="1"/>
</dbReference>
<evidence type="ECO:0000256" key="2">
    <source>
        <dbReference type="ARBA" id="ARBA00022723"/>
    </source>
</evidence>
<organism evidence="7 8">
    <name type="scientific">Roseobacter ponti</name>
    <dbReference type="NCBI Taxonomy" id="1891787"/>
    <lineage>
        <taxon>Bacteria</taxon>
        <taxon>Pseudomonadati</taxon>
        <taxon>Pseudomonadota</taxon>
        <taxon>Alphaproteobacteria</taxon>
        <taxon>Rhodobacterales</taxon>
        <taxon>Roseobacteraceae</taxon>
        <taxon>Roseobacter</taxon>
    </lineage>
</organism>
<evidence type="ECO:0000256" key="3">
    <source>
        <dbReference type="ARBA" id="ARBA00022801"/>
    </source>
</evidence>
<protein>
    <submittedName>
        <fullName evidence="7">Formimidoylglutamate deiminase</fullName>
        <ecNumber evidence="7">3.5.3.13</ecNumber>
    </submittedName>
</protein>
<dbReference type="PANTHER" id="PTHR11271:SF48">
    <property type="entry name" value="AMIDOHYDROLASE-RELATED DOMAIN-CONTAINING PROTEIN"/>
    <property type="match status" value="1"/>
</dbReference>